<accession>A0AAU9P1W9</accession>
<dbReference type="Proteomes" id="UP001157418">
    <property type="component" value="Unassembled WGS sequence"/>
</dbReference>
<dbReference type="AlphaFoldDB" id="A0AAU9P1W9"/>
<name>A0AAU9P1W9_9ASTR</name>
<keyword evidence="2" id="KW-1185">Reference proteome</keyword>
<gene>
    <name evidence="1" type="ORF">LVIROSA_LOCUS30037</name>
</gene>
<dbReference type="EMBL" id="CAKMRJ010005523">
    <property type="protein sequence ID" value="CAH1444175.1"/>
    <property type="molecule type" value="Genomic_DNA"/>
</dbReference>
<evidence type="ECO:0000313" key="1">
    <source>
        <dbReference type="EMBL" id="CAH1444175.1"/>
    </source>
</evidence>
<evidence type="ECO:0000313" key="2">
    <source>
        <dbReference type="Proteomes" id="UP001157418"/>
    </source>
</evidence>
<protein>
    <submittedName>
        <fullName evidence="1">Uncharacterized protein</fullName>
    </submittedName>
</protein>
<comment type="caution">
    <text evidence="1">The sequence shown here is derived from an EMBL/GenBank/DDBJ whole genome shotgun (WGS) entry which is preliminary data.</text>
</comment>
<proteinExistence type="predicted"/>
<sequence length="191" mass="21711">MAAVMGHGGDGGDKPPHPFGGDIGVHQIDAVPPRRRCMVGSYMWRDIDLDKNTWKEVPEANRNGMFTYLSTYFDFQAISNDSDARILWESLNHRICQRYRGRKNRAKDKFIDMLEGAEAARAQPPHPPGMDSTRWSATIDHFLTDTHCKRSSLNKEYRKKQVVKNRIGMCSYGSASFKNKIMLMEGKVKGS</sequence>
<reference evidence="1 2" key="1">
    <citation type="submission" date="2022-01" db="EMBL/GenBank/DDBJ databases">
        <authorList>
            <person name="Xiong W."/>
            <person name="Schranz E."/>
        </authorList>
    </citation>
    <scope>NUCLEOTIDE SEQUENCE [LARGE SCALE GENOMIC DNA]</scope>
</reference>
<organism evidence="1 2">
    <name type="scientific">Lactuca virosa</name>
    <dbReference type="NCBI Taxonomy" id="75947"/>
    <lineage>
        <taxon>Eukaryota</taxon>
        <taxon>Viridiplantae</taxon>
        <taxon>Streptophyta</taxon>
        <taxon>Embryophyta</taxon>
        <taxon>Tracheophyta</taxon>
        <taxon>Spermatophyta</taxon>
        <taxon>Magnoliopsida</taxon>
        <taxon>eudicotyledons</taxon>
        <taxon>Gunneridae</taxon>
        <taxon>Pentapetalae</taxon>
        <taxon>asterids</taxon>
        <taxon>campanulids</taxon>
        <taxon>Asterales</taxon>
        <taxon>Asteraceae</taxon>
        <taxon>Cichorioideae</taxon>
        <taxon>Cichorieae</taxon>
        <taxon>Lactucinae</taxon>
        <taxon>Lactuca</taxon>
    </lineage>
</organism>